<comment type="caution">
    <text evidence="1">The sequence shown here is derived from an EMBL/GenBank/DDBJ whole genome shotgun (WGS) entry which is preliminary data.</text>
</comment>
<keyword evidence="2" id="KW-1185">Reference proteome</keyword>
<gene>
    <name evidence="1" type="ORF">F5148DRAFT_827038</name>
</gene>
<evidence type="ECO:0000313" key="1">
    <source>
        <dbReference type="EMBL" id="KAI9508914.1"/>
    </source>
</evidence>
<organism evidence="1 2">
    <name type="scientific">Russula earlei</name>
    <dbReference type="NCBI Taxonomy" id="71964"/>
    <lineage>
        <taxon>Eukaryota</taxon>
        <taxon>Fungi</taxon>
        <taxon>Dikarya</taxon>
        <taxon>Basidiomycota</taxon>
        <taxon>Agaricomycotina</taxon>
        <taxon>Agaricomycetes</taxon>
        <taxon>Russulales</taxon>
        <taxon>Russulaceae</taxon>
        <taxon>Russula</taxon>
    </lineage>
</organism>
<reference evidence="1" key="1">
    <citation type="submission" date="2021-03" db="EMBL/GenBank/DDBJ databases">
        <title>Evolutionary priming and transition to the ectomycorrhizal habit in an iconic lineage of mushroom-forming fungi: is preadaptation a requirement?</title>
        <authorList>
            <consortium name="DOE Joint Genome Institute"/>
            <person name="Looney B.P."/>
            <person name="Miyauchi S."/>
            <person name="Morin E."/>
            <person name="Drula E."/>
            <person name="Courty P.E."/>
            <person name="Chicoki N."/>
            <person name="Fauchery L."/>
            <person name="Kohler A."/>
            <person name="Kuo A."/>
            <person name="LaButti K."/>
            <person name="Pangilinan J."/>
            <person name="Lipzen A."/>
            <person name="Riley R."/>
            <person name="Andreopoulos W."/>
            <person name="He G."/>
            <person name="Johnson J."/>
            <person name="Barry K.W."/>
            <person name="Grigoriev I.V."/>
            <person name="Nagy L."/>
            <person name="Hibbett D."/>
            <person name="Henrissat B."/>
            <person name="Matheny P.B."/>
            <person name="Labbe J."/>
            <person name="Martin A.F."/>
        </authorList>
    </citation>
    <scope>NUCLEOTIDE SEQUENCE</scope>
    <source>
        <strain evidence="1">BPL698</strain>
    </source>
</reference>
<sequence length="423" mass="44466">MPGPAVYVVVAIGTLATAYVLKEFIYDRHFRPKITAWREGIASHQRRRARPHSHSVSASSPPPPEDHDGGRLSPQRGMRSKKTKRSAESSVSSHIELQHLITSEIESLKSGVAAGDNTGIRQRRLGESQKQPDLPTIEDSGHILNSNSTPSLVSLEGLNISNEILTENTHSERVALSSPPPFSHAPSSNQAALRGDSSRSGGTPVDLLGSLHSQTSVLVGPLSVRASRETSPISWTGELLTPTRMASGNAENTRLSSPDTSLLSLSQSDVLSTSDQYLTPYDRTASPLNVHVHGAVSPTPSSNLSIEFLSSPSFSPPGSPFVDAGMYRGAGESPGGAVALRGETPSGIASPSVSHGDGVERARPGASPLPAADRGNVLSPPLHLPSDMSSDDGDYDGASILDSEMSSWTSDVADHDGEGAAQH</sequence>
<name>A0ACC0UCW9_9AGAM</name>
<evidence type="ECO:0000313" key="2">
    <source>
        <dbReference type="Proteomes" id="UP001207468"/>
    </source>
</evidence>
<proteinExistence type="predicted"/>
<dbReference type="EMBL" id="JAGFNK010000076">
    <property type="protein sequence ID" value="KAI9508914.1"/>
    <property type="molecule type" value="Genomic_DNA"/>
</dbReference>
<accession>A0ACC0UCW9</accession>
<protein>
    <submittedName>
        <fullName evidence="1">Uncharacterized protein</fullName>
    </submittedName>
</protein>
<dbReference type="Proteomes" id="UP001207468">
    <property type="component" value="Unassembled WGS sequence"/>
</dbReference>